<protein>
    <recommendedName>
        <fullName evidence="6">BTB domain-containing protein</fullName>
    </recommendedName>
</protein>
<reference evidence="4 5" key="1">
    <citation type="journal article" date="2017" name="Curr. Biol.">
        <title>The Evolution of Venom by Co-option of Single-Copy Genes.</title>
        <authorList>
            <person name="Martinson E.O."/>
            <person name="Mrinalini"/>
            <person name="Kelkar Y.D."/>
            <person name="Chang C.H."/>
            <person name="Werren J.H."/>
        </authorList>
    </citation>
    <scope>NUCLEOTIDE SEQUENCE [LARGE SCALE GENOMIC DNA]</scope>
    <source>
        <strain evidence="4 5">Alberta</strain>
        <tissue evidence="4">Whole body</tissue>
    </source>
</reference>
<accession>A0A232ENN8</accession>
<organism evidence="4 5">
    <name type="scientific">Trichomalopsis sarcophagae</name>
    <dbReference type="NCBI Taxonomy" id="543379"/>
    <lineage>
        <taxon>Eukaryota</taxon>
        <taxon>Metazoa</taxon>
        <taxon>Ecdysozoa</taxon>
        <taxon>Arthropoda</taxon>
        <taxon>Hexapoda</taxon>
        <taxon>Insecta</taxon>
        <taxon>Pterygota</taxon>
        <taxon>Neoptera</taxon>
        <taxon>Endopterygota</taxon>
        <taxon>Hymenoptera</taxon>
        <taxon>Apocrita</taxon>
        <taxon>Proctotrupomorpha</taxon>
        <taxon>Chalcidoidea</taxon>
        <taxon>Pteromalidae</taxon>
        <taxon>Pteromalinae</taxon>
        <taxon>Trichomalopsis</taxon>
    </lineage>
</organism>
<feature type="chain" id="PRO_5012918023" description="BTB domain-containing protein" evidence="1">
    <location>
        <begin position="26"/>
        <end position="369"/>
    </location>
</feature>
<gene>
    <name evidence="4" type="ORF">TSAR_015661</name>
</gene>
<sequence length="369" mass="41779">MFKKCTDSFSPCIVLLLATSSAAIALHSFDEWGVTQVDVRRLTYAWTITNFSFCDQETGEMIESPAFSTGDDDEHKWQLQLYPKGYNRNYSDYLTLFLKHVSGNKVKVMFNLALLNGYNKIANVKSLPNTFSPSATRNGYYQFIESSSIYNKAYALLPDDRLTMIVEIFMNVRLVNISGHCTVKSSKVAEEAHYDNFAKLLDNKLFSDVLLLAGDEVFEAHKAILASVSPVLKEELRKSVHNDTKSILHIPYTDAETFKEVLRFIYSGKVENIKNVAKELLIAADRFEIQQLKSLCEEVLCQNLNTENAVDTLYVAENYKAESLREQASNFIVAHASEVTSSIGFKTMEVLHPHPMLRIFRSLTNATQT</sequence>
<feature type="domain" description="BTB" evidence="2">
    <location>
        <begin position="207"/>
        <end position="274"/>
    </location>
</feature>
<dbReference type="SUPFAM" id="SSF54695">
    <property type="entry name" value="POZ domain"/>
    <property type="match status" value="1"/>
</dbReference>
<feature type="signal peptide" evidence="1">
    <location>
        <begin position="1"/>
        <end position="25"/>
    </location>
</feature>
<name>A0A232ENN8_9HYME</name>
<evidence type="ECO:0008006" key="6">
    <source>
        <dbReference type="Google" id="ProtNLM"/>
    </source>
</evidence>
<dbReference type="SMART" id="SM00225">
    <property type="entry name" value="BTB"/>
    <property type="match status" value="1"/>
</dbReference>
<dbReference type="SUPFAM" id="SSF49599">
    <property type="entry name" value="TRAF domain-like"/>
    <property type="match status" value="1"/>
</dbReference>
<dbReference type="EMBL" id="NNAY01003098">
    <property type="protein sequence ID" value="OXU19983.1"/>
    <property type="molecule type" value="Genomic_DNA"/>
</dbReference>
<dbReference type="InterPro" id="IPR008974">
    <property type="entry name" value="TRAF-like"/>
</dbReference>
<dbReference type="AlphaFoldDB" id="A0A232ENN8"/>
<evidence type="ECO:0000259" key="2">
    <source>
        <dbReference type="PROSITE" id="PS50097"/>
    </source>
</evidence>
<dbReference type="InterPro" id="IPR002083">
    <property type="entry name" value="MATH/TRAF_dom"/>
</dbReference>
<dbReference type="PANTHER" id="PTHR24413">
    <property type="entry name" value="SPECKLE-TYPE POZ PROTEIN"/>
    <property type="match status" value="1"/>
</dbReference>
<keyword evidence="1" id="KW-0732">Signal</keyword>
<evidence type="ECO:0000313" key="5">
    <source>
        <dbReference type="Proteomes" id="UP000215335"/>
    </source>
</evidence>
<dbReference type="GO" id="GO:0030163">
    <property type="term" value="P:protein catabolic process"/>
    <property type="evidence" value="ECO:0007669"/>
    <property type="project" value="UniProtKB-ARBA"/>
</dbReference>
<dbReference type="Pfam" id="PF00651">
    <property type="entry name" value="BTB"/>
    <property type="match status" value="1"/>
</dbReference>
<dbReference type="OrthoDB" id="7554223at2759"/>
<dbReference type="Proteomes" id="UP000215335">
    <property type="component" value="Unassembled WGS sequence"/>
</dbReference>
<dbReference type="Pfam" id="PF22486">
    <property type="entry name" value="MATH_2"/>
    <property type="match status" value="1"/>
</dbReference>
<dbReference type="InterPro" id="IPR011333">
    <property type="entry name" value="SKP1/BTB/POZ_sf"/>
</dbReference>
<proteinExistence type="predicted"/>
<evidence type="ECO:0000313" key="4">
    <source>
        <dbReference type="EMBL" id="OXU19983.1"/>
    </source>
</evidence>
<keyword evidence="5" id="KW-1185">Reference proteome</keyword>
<comment type="caution">
    <text evidence="4">The sequence shown here is derived from an EMBL/GenBank/DDBJ whole genome shotgun (WGS) entry which is preliminary data.</text>
</comment>
<dbReference type="STRING" id="543379.A0A232ENN8"/>
<evidence type="ECO:0000259" key="3">
    <source>
        <dbReference type="PROSITE" id="PS50144"/>
    </source>
</evidence>
<dbReference type="PROSITE" id="PS50144">
    <property type="entry name" value="MATH"/>
    <property type="match status" value="1"/>
</dbReference>
<feature type="domain" description="MATH" evidence="3">
    <location>
        <begin position="41"/>
        <end position="168"/>
    </location>
</feature>
<evidence type="ECO:0000256" key="1">
    <source>
        <dbReference type="SAM" id="SignalP"/>
    </source>
</evidence>
<dbReference type="Gene3D" id="1.25.40.420">
    <property type="match status" value="1"/>
</dbReference>
<dbReference type="PROSITE" id="PS50097">
    <property type="entry name" value="BTB"/>
    <property type="match status" value="1"/>
</dbReference>
<dbReference type="Gene3D" id="3.30.710.10">
    <property type="entry name" value="Potassium Channel Kv1.1, Chain A"/>
    <property type="match status" value="1"/>
</dbReference>
<dbReference type="Gene3D" id="2.60.210.10">
    <property type="entry name" value="Apoptosis, Tumor Necrosis Factor Receptor Associated Protein 2, Chain A"/>
    <property type="match status" value="1"/>
</dbReference>
<dbReference type="InterPro" id="IPR000210">
    <property type="entry name" value="BTB/POZ_dom"/>
</dbReference>